<evidence type="ECO:0000256" key="1">
    <source>
        <dbReference type="SAM" id="SignalP"/>
    </source>
</evidence>
<reference evidence="2" key="1">
    <citation type="submission" date="2023-01" db="EMBL/GenBank/DDBJ databases">
        <title>Complete genome sequence of Planctobacterium marinum strain Dej080120_11.</title>
        <authorList>
            <person name="Ueki S."/>
            <person name="Maruyama F."/>
        </authorList>
    </citation>
    <scope>NUCLEOTIDE SEQUENCE</scope>
    <source>
        <strain evidence="2">Dej080120_11</strain>
    </source>
</reference>
<accession>A0AA48KT04</accession>
<keyword evidence="1" id="KW-0732">Signal</keyword>
<sequence>MRPNKKFSTYTTLFIACFSTFSANLNACDLHAAGGFGNFPMMPPPHSSAFKQSLIVEPITLKHAKKVMVSSGKDAAILFSYRVPKGYDNVAISFSGPQEVNFPEARTIYPKQGNGVFRMKYSAAKKGRYSMKIHIKANQDNHSVSRYQSVEIYAG</sequence>
<keyword evidence="3" id="KW-1185">Reference proteome</keyword>
<dbReference type="RefSeq" id="WP_338293016.1">
    <property type="nucleotide sequence ID" value="NZ_AP027272.1"/>
</dbReference>
<dbReference type="AlphaFoldDB" id="A0AA48KT04"/>
<proteinExistence type="predicted"/>
<gene>
    <name evidence="2" type="ORF">MACH26_25450</name>
</gene>
<dbReference type="EMBL" id="AP027272">
    <property type="protein sequence ID" value="BDX07024.1"/>
    <property type="molecule type" value="Genomic_DNA"/>
</dbReference>
<protein>
    <recommendedName>
        <fullName evidence="4">YtkA-like domain-containing protein</fullName>
    </recommendedName>
</protein>
<dbReference type="PROSITE" id="PS51257">
    <property type="entry name" value="PROKAR_LIPOPROTEIN"/>
    <property type="match status" value="1"/>
</dbReference>
<feature type="signal peptide" evidence="1">
    <location>
        <begin position="1"/>
        <end position="27"/>
    </location>
</feature>
<evidence type="ECO:0000313" key="2">
    <source>
        <dbReference type="EMBL" id="BDX07024.1"/>
    </source>
</evidence>
<organism evidence="2 3">
    <name type="scientific">Planctobacterium marinum</name>
    <dbReference type="NCBI Taxonomy" id="1631968"/>
    <lineage>
        <taxon>Bacteria</taxon>
        <taxon>Pseudomonadati</taxon>
        <taxon>Pseudomonadota</taxon>
        <taxon>Gammaproteobacteria</taxon>
        <taxon>Alteromonadales</taxon>
        <taxon>Alteromonadaceae</taxon>
        <taxon>Planctobacterium</taxon>
    </lineage>
</organism>
<evidence type="ECO:0000313" key="3">
    <source>
        <dbReference type="Proteomes" id="UP001333710"/>
    </source>
</evidence>
<evidence type="ECO:0008006" key="4">
    <source>
        <dbReference type="Google" id="ProtNLM"/>
    </source>
</evidence>
<name>A0AA48KT04_9ALTE</name>
<feature type="chain" id="PRO_5041364222" description="YtkA-like domain-containing protein" evidence="1">
    <location>
        <begin position="28"/>
        <end position="155"/>
    </location>
</feature>
<dbReference type="KEGG" id="pmaw:MACH26_25450"/>
<dbReference type="Proteomes" id="UP001333710">
    <property type="component" value="Chromosome"/>
</dbReference>